<dbReference type="Gene3D" id="3.30.1490.100">
    <property type="entry name" value="DNA polymerase, Y-family, little finger domain"/>
    <property type="match status" value="1"/>
</dbReference>
<evidence type="ECO:0000256" key="2">
    <source>
        <dbReference type="ARBA" id="ARBA00022763"/>
    </source>
</evidence>
<keyword evidence="3" id="KW-0741">SOS mutagenesis</keyword>
<protein>
    <submittedName>
        <fullName evidence="7">Translesion error-prone DNA polymerase V subunit UmuC</fullName>
        <ecNumber evidence="7">2.7.7.7</ecNumber>
    </submittedName>
</protein>
<dbReference type="PANTHER" id="PTHR11076">
    <property type="entry name" value="DNA REPAIR POLYMERASE UMUC / TRANSFERASE FAMILY MEMBER"/>
    <property type="match status" value="1"/>
</dbReference>
<dbReference type="CDD" id="cd01700">
    <property type="entry name" value="PolY_Pol_V_umuC"/>
    <property type="match status" value="1"/>
</dbReference>
<feature type="domain" description="UmuC" evidence="6">
    <location>
        <begin position="2"/>
        <end position="189"/>
    </location>
</feature>
<dbReference type="InterPro" id="IPR001126">
    <property type="entry name" value="UmuC"/>
</dbReference>
<keyword evidence="4" id="KW-0234">DNA repair</keyword>
<dbReference type="InterPro" id="IPR017961">
    <property type="entry name" value="DNA_pol_Y-fam_little_finger"/>
</dbReference>
<evidence type="ECO:0000259" key="6">
    <source>
        <dbReference type="PROSITE" id="PS50173"/>
    </source>
</evidence>
<accession>A0A6L5EHS4</accession>
<dbReference type="Gene3D" id="3.30.70.270">
    <property type="match status" value="1"/>
</dbReference>
<dbReference type="RefSeq" id="WP_048242133.1">
    <property type="nucleotide sequence ID" value="NZ_WHIY01000025.1"/>
</dbReference>
<dbReference type="AlphaFoldDB" id="A0A6L5EHS4"/>
<dbReference type="GO" id="GO:0005829">
    <property type="term" value="C:cytosol"/>
    <property type="evidence" value="ECO:0007669"/>
    <property type="project" value="TreeGrafter"/>
</dbReference>
<dbReference type="GO" id="GO:0003887">
    <property type="term" value="F:DNA-directed DNA polymerase activity"/>
    <property type="evidence" value="ECO:0007669"/>
    <property type="project" value="UniProtKB-EC"/>
</dbReference>
<dbReference type="GO" id="GO:0009432">
    <property type="term" value="P:SOS response"/>
    <property type="evidence" value="ECO:0007669"/>
    <property type="project" value="UniProtKB-KW"/>
</dbReference>
<comment type="caution">
    <text evidence="7">The sequence shown here is derived from an EMBL/GenBank/DDBJ whole genome shotgun (WGS) entry which is preliminary data.</text>
</comment>
<evidence type="ECO:0000256" key="5">
    <source>
        <dbReference type="ARBA" id="ARBA00023236"/>
    </source>
</evidence>
<dbReference type="NCBIfam" id="NF002955">
    <property type="entry name" value="PRK03609.1"/>
    <property type="match status" value="1"/>
</dbReference>
<dbReference type="GO" id="GO:0003684">
    <property type="term" value="F:damaged DNA binding"/>
    <property type="evidence" value="ECO:0007669"/>
    <property type="project" value="InterPro"/>
</dbReference>
<proteinExistence type="inferred from homology"/>
<dbReference type="InterPro" id="IPR036775">
    <property type="entry name" value="DNA_pol_Y-fam_lit_finger_sf"/>
</dbReference>
<dbReference type="EMBL" id="WHIY01000025">
    <property type="protein sequence ID" value="MPQ54205.1"/>
    <property type="molecule type" value="Genomic_DNA"/>
</dbReference>
<dbReference type="Gene3D" id="1.10.150.20">
    <property type="entry name" value="5' to 3' exonuclease, C-terminal subdomain"/>
    <property type="match status" value="1"/>
</dbReference>
<dbReference type="PROSITE" id="PS50173">
    <property type="entry name" value="UMUC"/>
    <property type="match status" value="1"/>
</dbReference>
<keyword evidence="2" id="KW-0227">DNA damage</keyword>
<keyword evidence="7" id="KW-0548">Nucleotidyltransferase</keyword>
<dbReference type="Pfam" id="PF13438">
    <property type="entry name" value="DUF4113"/>
    <property type="match status" value="1"/>
</dbReference>
<dbReference type="Pfam" id="PF11798">
    <property type="entry name" value="IMS_HHH"/>
    <property type="match status" value="1"/>
</dbReference>
<reference evidence="7 8" key="1">
    <citation type="submission" date="2019-10" db="EMBL/GenBank/DDBJ databases">
        <title>Characterization of a new Citrobacter species.</title>
        <authorList>
            <person name="Goncalves Ribeiro T."/>
            <person name="Izdebski R."/>
            <person name="Urbanowicz P."/>
            <person name="Carmeli Y."/>
            <person name="Gniadkowski M."/>
            <person name="Peixe L."/>
        </authorList>
    </citation>
    <scope>NUCLEOTIDE SEQUENCE [LARGE SCALE GENOMIC DNA]</scope>
    <source>
        <strain evidence="7 8">NMI7905_11</strain>
    </source>
</reference>
<dbReference type="Pfam" id="PF11799">
    <property type="entry name" value="IMS_C"/>
    <property type="match status" value="1"/>
</dbReference>
<keyword evidence="5" id="KW-0742">SOS response</keyword>
<dbReference type="EC" id="2.7.7.7" evidence="7"/>
<dbReference type="InterPro" id="IPR050116">
    <property type="entry name" value="DNA_polymerase-Y"/>
</dbReference>
<dbReference type="Proteomes" id="UP000475079">
    <property type="component" value="Unassembled WGS sequence"/>
</dbReference>
<comment type="similarity">
    <text evidence="1">Belongs to the DNA polymerase type-Y family.</text>
</comment>
<dbReference type="InterPro" id="IPR043128">
    <property type="entry name" value="Rev_trsase/Diguanyl_cyclase"/>
</dbReference>
<evidence type="ECO:0000256" key="3">
    <source>
        <dbReference type="ARBA" id="ARBA00023199"/>
    </source>
</evidence>
<evidence type="ECO:0000313" key="8">
    <source>
        <dbReference type="Proteomes" id="UP000475079"/>
    </source>
</evidence>
<dbReference type="SUPFAM" id="SSF56672">
    <property type="entry name" value="DNA/RNA polymerases"/>
    <property type="match status" value="1"/>
</dbReference>
<organism evidence="7 8">
    <name type="scientific">Citrobacter telavivensis</name>
    <dbReference type="NCBI Taxonomy" id="2653932"/>
    <lineage>
        <taxon>Bacteria</taxon>
        <taxon>Pseudomonadati</taxon>
        <taxon>Pseudomonadota</taxon>
        <taxon>Gammaproteobacteria</taxon>
        <taxon>Enterobacterales</taxon>
        <taxon>Enterobacteriaceae</taxon>
        <taxon>Citrobacter</taxon>
    </lineage>
</organism>
<dbReference type="GO" id="GO:0006281">
    <property type="term" value="P:DNA repair"/>
    <property type="evidence" value="ECO:0007669"/>
    <property type="project" value="UniProtKB-KW"/>
</dbReference>
<dbReference type="InterPro" id="IPR043502">
    <property type="entry name" value="DNA/RNA_pol_sf"/>
</dbReference>
<keyword evidence="8" id="KW-1185">Reference proteome</keyword>
<name>A0A6L5EHS4_9ENTR</name>
<gene>
    <name evidence="7" type="primary">umuC</name>
    <name evidence="7" type="ORF">GBB84_25300</name>
</gene>
<dbReference type="Pfam" id="PF00817">
    <property type="entry name" value="IMS"/>
    <property type="match status" value="1"/>
</dbReference>
<evidence type="ECO:0000256" key="4">
    <source>
        <dbReference type="ARBA" id="ARBA00023204"/>
    </source>
</evidence>
<dbReference type="InterPro" id="IPR025188">
    <property type="entry name" value="DUF4113"/>
</dbReference>
<dbReference type="SUPFAM" id="SSF100879">
    <property type="entry name" value="Lesion bypass DNA polymerase (Y-family), little finger domain"/>
    <property type="match status" value="1"/>
</dbReference>
<sequence length="424" mass="47732">MFALADVNSFYASCEKIFRPDIRDKPVVVLSNNDGCVIARSKEAKRLGIKMGVPWFQLKAMEFPEPVVTFSSNYELYSSMNNRVFSHIEELAPRVEAYSIDEMFADISGIEGCIDFEDFGRQLREHVRNGTGLTIGVGMGPTKTLAKSAQWASKEWPQFGGVLALTTGNPKRTEKLLSLQPVDEIWGVGRRTGKKLNTYGITTALQLARMNITFVRKNFSVVLERTVRELNGEACISLDDAPPAKQQIVCSRSFGERITTYEAMRQAVCQYAERSAEKLRGEHQFCRHIAVFIKTSPFAVNEVYYGNIASEKLLMPTRDTRDIIKAAVKSLDRIWLDGHRYAKAGVMLNDFTPFGVSQLNLFDEIQPRANSDELMKALDGINNSGLGKVWFAGRGIAPEWQMKRDMLSPAYTTRWKDIPIARIS</sequence>
<keyword evidence="7" id="KW-0808">Transferase</keyword>
<evidence type="ECO:0000313" key="7">
    <source>
        <dbReference type="EMBL" id="MPQ54205.1"/>
    </source>
</evidence>
<evidence type="ECO:0000256" key="1">
    <source>
        <dbReference type="ARBA" id="ARBA00010945"/>
    </source>
</evidence>
<dbReference type="InterPro" id="IPR024728">
    <property type="entry name" value="PolY_HhH_motif"/>
</dbReference>
<dbReference type="PANTHER" id="PTHR11076:SF34">
    <property type="entry name" value="PROTEIN UMUC"/>
    <property type="match status" value="1"/>
</dbReference>
<dbReference type="GO" id="GO:0042276">
    <property type="term" value="P:error-prone translesion synthesis"/>
    <property type="evidence" value="ECO:0007669"/>
    <property type="project" value="TreeGrafter"/>
</dbReference>
<dbReference type="Gene3D" id="3.40.1170.60">
    <property type="match status" value="1"/>
</dbReference>